<dbReference type="AlphaFoldDB" id="A0A1G9E7W0"/>
<dbReference type="InterPro" id="IPR011330">
    <property type="entry name" value="Glyco_hydro/deAcase_b/a-brl"/>
</dbReference>
<dbReference type="SUPFAM" id="SSF88713">
    <property type="entry name" value="Glycoside hydrolase/deacetylase"/>
    <property type="match status" value="1"/>
</dbReference>
<evidence type="ECO:0000259" key="3">
    <source>
        <dbReference type="PROSITE" id="PS51677"/>
    </source>
</evidence>
<protein>
    <submittedName>
        <fullName evidence="4">Polysaccharide deacetylase</fullName>
    </submittedName>
</protein>
<dbReference type="GO" id="GO:0005576">
    <property type="term" value="C:extracellular region"/>
    <property type="evidence" value="ECO:0007669"/>
    <property type="project" value="UniProtKB-SubCell"/>
</dbReference>
<gene>
    <name evidence="4" type="ORF">SAMN04515672_3796</name>
</gene>
<dbReference type="CDD" id="cd10918">
    <property type="entry name" value="CE4_NodB_like_5s_6s"/>
    <property type="match status" value="1"/>
</dbReference>
<dbReference type="Proteomes" id="UP000198882">
    <property type="component" value="Unassembled WGS sequence"/>
</dbReference>
<keyword evidence="2" id="KW-0732">Signal</keyword>
<accession>A0A1G9E7W0</accession>
<dbReference type="Pfam" id="PF01522">
    <property type="entry name" value="Polysacc_deac_1"/>
    <property type="match status" value="1"/>
</dbReference>
<keyword evidence="5" id="KW-1185">Reference proteome</keyword>
<dbReference type="InterPro" id="IPR002509">
    <property type="entry name" value="NODB_dom"/>
</dbReference>
<evidence type="ECO:0000313" key="4">
    <source>
        <dbReference type="EMBL" id="SDK72212.1"/>
    </source>
</evidence>
<name>A0A1G9E7W0_9EURY</name>
<evidence type="ECO:0000256" key="2">
    <source>
        <dbReference type="ARBA" id="ARBA00022729"/>
    </source>
</evidence>
<dbReference type="PANTHER" id="PTHR34216:SF3">
    <property type="entry name" value="POLY-BETA-1,6-N-ACETYL-D-GLUCOSAMINE N-DEACETYLASE"/>
    <property type="match status" value="1"/>
</dbReference>
<proteinExistence type="predicted"/>
<dbReference type="EMBL" id="FNFE01000006">
    <property type="protein sequence ID" value="SDK72212.1"/>
    <property type="molecule type" value="Genomic_DNA"/>
</dbReference>
<comment type="subcellular location">
    <subcellularLocation>
        <location evidence="1">Secreted</location>
    </subcellularLocation>
</comment>
<dbReference type="GO" id="GO:0016810">
    <property type="term" value="F:hydrolase activity, acting on carbon-nitrogen (but not peptide) bonds"/>
    <property type="evidence" value="ECO:0007669"/>
    <property type="project" value="InterPro"/>
</dbReference>
<dbReference type="PANTHER" id="PTHR34216">
    <property type="match status" value="1"/>
</dbReference>
<sequence>MEGPMVGESALVAASTPSPGLEWGYRYRVSPRLSRGNFGDTEAETAGAAGGTLECEAGTTRGAKRCAPYLDRGGVRTDTPNLSNARFPDTAPLECEPIEMGQNINLRGHENPDAPELSHRVLKSTWIRLARLDYYANVSSWAPVPDSGNRILMYHSVGGGFYDDISPDRFRRQLEQLTRKYAVVDLPDVTAETDETRVALTFDDGTVDFYENVVPILREYDVPATVFVITDSIGDGTFRQNELFDYEYMTENQLVELADDELVTIGNHSKSHRKLDAVPDDELAEEIAGSKDELEELLGIDVTRFCYPEGEYSQTAVDLVRDTHRFAVAGLNEIRVGSESDPYLLARINGAGEPKQLRWEFTDLGAFLAKTAFRYQNGYP</sequence>
<dbReference type="GO" id="GO:0005975">
    <property type="term" value="P:carbohydrate metabolic process"/>
    <property type="evidence" value="ECO:0007669"/>
    <property type="project" value="InterPro"/>
</dbReference>
<reference evidence="5" key="1">
    <citation type="submission" date="2016-10" db="EMBL/GenBank/DDBJ databases">
        <authorList>
            <person name="Varghese N."/>
            <person name="Submissions S."/>
        </authorList>
    </citation>
    <scope>NUCLEOTIDE SEQUENCE [LARGE SCALE GENOMIC DNA]</scope>
    <source>
        <strain evidence="5">B4,CECT 8067,JCM 17497</strain>
    </source>
</reference>
<dbReference type="PROSITE" id="PS51677">
    <property type="entry name" value="NODB"/>
    <property type="match status" value="1"/>
</dbReference>
<dbReference type="Gene3D" id="3.20.20.370">
    <property type="entry name" value="Glycoside hydrolase/deacetylase"/>
    <property type="match status" value="1"/>
</dbReference>
<feature type="domain" description="NodB homology" evidence="3">
    <location>
        <begin position="196"/>
        <end position="380"/>
    </location>
</feature>
<dbReference type="InterPro" id="IPR051398">
    <property type="entry name" value="Polysacch_Deacetylase"/>
</dbReference>
<organism evidence="4 5">
    <name type="scientific">Natronorubrum texcoconense</name>
    <dbReference type="NCBI Taxonomy" id="1095776"/>
    <lineage>
        <taxon>Archaea</taxon>
        <taxon>Methanobacteriati</taxon>
        <taxon>Methanobacteriota</taxon>
        <taxon>Stenosarchaea group</taxon>
        <taxon>Halobacteria</taxon>
        <taxon>Halobacteriales</taxon>
        <taxon>Natrialbaceae</taxon>
        <taxon>Natronorubrum</taxon>
    </lineage>
</organism>
<evidence type="ECO:0000256" key="1">
    <source>
        <dbReference type="ARBA" id="ARBA00004613"/>
    </source>
</evidence>
<evidence type="ECO:0000313" key="5">
    <source>
        <dbReference type="Proteomes" id="UP000198882"/>
    </source>
</evidence>